<dbReference type="STRING" id="272562.CA_C3264"/>
<name>Q97E52_CLOAB</name>
<dbReference type="Pfam" id="PF09579">
    <property type="entry name" value="Spore_YtfJ"/>
    <property type="match status" value="1"/>
</dbReference>
<organism evidence="1 2">
    <name type="scientific">Clostridium acetobutylicum (strain ATCC 824 / DSM 792 / JCM 1419 / IAM 19013 / LMG 5710 / NBRC 13948 / NRRL B-527 / VKM B-1787 / 2291 / W)</name>
    <dbReference type="NCBI Taxonomy" id="272562"/>
    <lineage>
        <taxon>Bacteria</taxon>
        <taxon>Bacillati</taxon>
        <taxon>Bacillota</taxon>
        <taxon>Clostridia</taxon>
        <taxon>Eubacteriales</taxon>
        <taxon>Clostridiaceae</taxon>
        <taxon>Clostridium</taxon>
    </lineage>
</organism>
<sequence length="133" mass="14371">MQDEKNFMSGVKENLDVLFTKLEKFLRTETVIGQPIKVGETTLIPIVTVMFGCGTGGGVGDNKGIKGQGGGLGTGARISPDAVLVIKNDDVQMLPVKKGANLSKLIEMVPEIVSKIKIDKENKEKEEVKKEEN</sequence>
<dbReference type="PANTHER" id="PTHR39162">
    <property type="entry name" value="GLL3345 PROTEIN"/>
    <property type="match status" value="1"/>
</dbReference>
<dbReference type="PIRSF" id="PIRSF021377">
    <property type="entry name" value="YtfJ"/>
    <property type="match status" value="1"/>
</dbReference>
<dbReference type="PIR" id="C97301">
    <property type="entry name" value="C97301"/>
</dbReference>
<reference evidence="1 2" key="1">
    <citation type="journal article" date="2001" name="J. Bacteriol.">
        <title>Genome sequence and comparative analysis of the solvent-producing bacterium Clostridium acetobutylicum.</title>
        <authorList>
            <person name="Nolling J."/>
            <person name="Breton G."/>
            <person name="Omelchenko M.V."/>
            <person name="Makarova K.S."/>
            <person name="Zeng Q."/>
            <person name="Gibson R."/>
            <person name="Lee H.M."/>
            <person name="Dubois J."/>
            <person name="Qiu D."/>
            <person name="Hitti J."/>
            <person name="Wolf Y.I."/>
            <person name="Tatusov R.L."/>
            <person name="Sabathe F."/>
            <person name="Doucette-Stamm L."/>
            <person name="Soucaille P."/>
            <person name="Daly M.J."/>
            <person name="Bennett G.N."/>
            <person name="Koonin E.V."/>
            <person name="Smith D.R."/>
        </authorList>
    </citation>
    <scope>NUCLEOTIDE SEQUENCE [LARGE SCALE GENOMIC DNA]</scope>
    <source>
        <strain evidence="2">ATCC 824 / DSM 792 / JCM 1419 / LMG 5710 / VKM B-1787</strain>
    </source>
</reference>
<dbReference type="PANTHER" id="PTHR39162:SF1">
    <property type="entry name" value="SPORULATION PROTEIN YTFJ"/>
    <property type="match status" value="1"/>
</dbReference>
<dbReference type="EMBL" id="AE001437">
    <property type="protein sequence ID" value="AAK81198.1"/>
    <property type="molecule type" value="Genomic_DNA"/>
</dbReference>
<dbReference type="DNASU" id="1119446"/>
<dbReference type="RefSeq" id="WP_010966538.1">
    <property type="nucleotide sequence ID" value="NC_003030.1"/>
</dbReference>
<keyword evidence="2" id="KW-1185">Reference proteome</keyword>
<dbReference type="eggNOG" id="COG3874">
    <property type="taxonomic scope" value="Bacteria"/>
</dbReference>
<dbReference type="AlphaFoldDB" id="Q97E52"/>
<dbReference type="HOGENOM" id="CLU_115880_1_1_9"/>
<dbReference type="PATRIC" id="fig|272562.8.peg.3442"/>
<dbReference type="OrthoDB" id="1711150at2"/>
<accession>Q97E52</accession>
<evidence type="ECO:0000313" key="1">
    <source>
        <dbReference type="EMBL" id="AAK81198.1"/>
    </source>
</evidence>
<dbReference type="GeneID" id="44999759"/>
<protein>
    <submittedName>
        <fullName evidence="1">Uncharacterized conserved protein, YTFJ B.subtilis ortholog</fullName>
    </submittedName>
</protein>
<dbReference type="Proteomes" id="UP000000814">
    <property type="component" value="Chromosome"/>
</dbReference>
<dbReference type="InterPro" id="IPR014229">
    <property type="entry name" value="Spore_YtfJ"/>
</dbReference>
<evidence type="ECO:0000313" key="2">
    <source>
        <dbReference type="Proteomes" id="UP000000814"/>
    </source>
</evidence>
<dbReference type="KEGG" id="cac:CA_C3264"/>
<gene>
    <name evidence="1" type="ordered locus">CA_C3264</name>
</gene>
<proteinExistence type="predicted"/>